<organism evidence="1">
    <name type="scientific">mine drainage metagenome</name>
    <dbReference type="NCBI Taxonomy" id="410659"/>
    <lineage>
        <taxon>unclassified sequences</taxon>
        <taxon>metagenomes</taxon>
        <taxon>ecological metagenomes</taxon>
    </lineage>
</organism>
<dbReference type="AlphaFoldDB" id="A0A1J5P8G5"/>
<proteinExistence type="predicted"/>
<protein>
    <submittedName>
        <fullName evidence="1">Uncharacterized protein</fullName>
    </submittedName>
</protein>
<dbReference type="EMBL" id="MLJW01006196">
    <property type="protein sequence ID" value="OIQ67032.1"/>
    <property type="molecule type" value="Genomic_DNA"/>
</dbReference>
<evidence type="ECO:0000313" key="1">
    <source>
        <dbReference type="EMBL" id="OIQ67032.1"/>
    </source>
</evidence>
<accession>A0A1J5P8G5</accession>
<sequence>MVFTEKLCRSLGRIVLLPNARRHKVVRTKNFVQHHPCMVHLVVVQGDPDRTALGEQLAQQHQARPHHAQPFVVAQHVVPVHRVGGQPLFHDRAVDVVVVAPAFVAGVVGRVNEHQIHRTGVARQQGFQSVQVVAVDDEVAAQVLRANAFAFVGQQRAVRHRQVVVVNVLFAFEDDFGHGEKCGWAEVGVVGLGRVAWKAAPDYRGNPGRTPVKHRPH</sequence>
<gene>
    <name evidence="1" type="ORF">GALL_513940</name>
</gene>
<reference evidence="1" key="1">
    <citation type="submission" date="2016-10" db="EMBL/GenBank/DDBJ databases">
        <title>Sequence of Gallionella enrichment culture.</title>
        <authorList>
            <person name="Poehlein A."/>
            <person name="Muehling M."/>
            <person name="Daniel R."/>
        </authorList>
    </citation>
    <scope>NUCLEOTIDE SEQUENCE</scope>
</reference>
<comment type="caution">
    <text evidence="1">The sequence shown here is derived from an EMBL/GenBank/DDBJ whole genome shotgun (WGS) entry which is preliminary data.</text>
</comment>
<name>A0A1J5P8G5_9ZZZZ</name>